<dbReference type="GO" id="GO:0004315">
    <property type="term" value="F:3-oxoacyl-[acyl-carrier-protein] synthase activity"/>
    <property type="evidence" value="ECO:0007669"/>
    <property type="project" value="TreeGrafter"/>
</dbReference>
<dbReference type="Proteomes" id="UP000035016">
    <property type="component" value="Chromosome Chromosome"/>
</dbReference>
<dbReference type="InterPro" id="IPR014030">
    <property type="entry name" value="Ketoacyl_synth_N"/>
</dbReference>
<reference evidence="5 6" key="1">
    <citation type="submission" date="2015-02" db="EMBL/GenBank/DDBJ databases">
        <authorList>
            <person name="Gomez-Escribano P.J."/>
        </authorList>
    </citation>
    <scope>NUCLEOTIDE SEQUENCE [LARGE SCALE GENOMIC DNA]</scope>
    <source>
        <strain evidence="6">C34 (DSM 42122 / NRRL B-24963)</strain>
    </source>
</reference>
<sequence length="424" mass="42737">MRVAEAAAVITGTGVRTAVADDTGSFEAALRKGRTGIVRCPGAAPGEPAVTAELADFDLAAALESRCGLPGRLRRQALRTARRAPLGVQVAVATALEAWERAGLGEGGPPPDRVGLVVAGSNLTGGYAERLYPKLRSGRSHVPGRAALHLLDTDHVGVLSQVLGITGEGCTVGGASASGNVGIITGARLLALGAVDVCLVVGAVSELSELERQALFNLGVIADGGDGTDPGVCAPFDEDGTGTVPGQGCAALVLETEESARLRGAPVLAAVAGYGLALDGNSLADPDEDGEFRVMAAALRMAGLSPEEIDYVNAHGTGTVLGDRTEAAALLRLFGAGPGGPLINATKALTGHCLHAAGVVEAVATVVQMRSGFVHPNVHLRRPVEPALRFAGRGAELADVSHALSNGFGFGGVGTSVLFAGRAR</sequence>
<dbReference type="Gene3D" id="3.40.47.10">
    <property type="match status" value="1"/>
</dbReference>
<feature type="domain" description="Ketosynthase family 3 (KS3)" evidence="4">
    <location>
        <begin position="5"/>
        <end position="421"/>
    </location>
</feature>
<gene>
    <name evidence="5" type="primary">sle_09390</name>
</gene>
<dbReference type="NCBIfam" id="NF005490">
    <property type="entry name" value="PRK07103.1"/>
    <property type="match status" value="1"/>
</dbReference>
<dbReference type="PANTHER" id="PTHR11712">
    <property type="entry name" value="POLYKETIDE SYNTHASE-RELATED"/>
    <property type="match status" value="1"/>
</dbReference>
<name>A0A0F7VSB7_STRLW</name>
<evidence type="ECO:0000256" key="1">
    <source>
        <dbReference type="ARBA" id="ARBA00008467"/>
    </source>
</evidence>
<evidence type="ECO:0000256" key="2">
    <source>
        <dbReference type="ARBA" id="ARBA00022679"/>
    </source>
</evidence>
<dbReference type="SUPFAM" id="SSF53901">
    <property type="entry name" value="Thiolase-like"/>
    <property type="match status" value="2"/>
</dbReference>
<keyword evidence="2 3" id="KW-0808">Transferase</keyword>
<dbReference type="Pfam" id="PF02801">
    <property type="entry name" value="Ketoacyl-synt_C"/>
    <property type="match status" value="1"/>
</dbReference>
<dbReference type="PROSITE" id="PS52004">
    <property type="entry name" value="KS3_2"/>
    <property type="match status" value="1"/>
</dbReference>
<dbReference type="AlphaFoldDB" id="A0A0F7VSB7"/>
<dbReference type="EMBL" id="LN831790">
    <property type="protein sequence ID" value="CQR60402.1"/>
    <property type="molecule type" value="Genomic_DNA"/>
</dbReference>
<dbReference type="GO" id="GO:0005829">
    <property type="term" value="C:cytosol"/>
    <property type="evidence" value="ECO:0007669"/>
    <property type="project" value="TreeGrafter"/>
</dbReference>
<dbReference type="InterPro" id="IPR000794">
    <property type="entry name" value="Beta-ketoacyl_synthase"/>
</dbReference>
<dbReference type="InterPro" id="IPR020841">
    <property type="entry name" value="PKS_Beta-ketoAc_synthase_dom"/>
</dbReference>
<dbReference type="SMART" id="SM00825">
    <property type="entry name" value="PKS_KS"/>
    <property type="match status" value="1"/>
</dbReference>
<proteinExistence type="inferred from homology"/>
<evidence type="ECO:0000256" key="3">
    <source>
        <dbReference type="RuleBase" id="RU003694"/>
    </source>
</evidence>
<dbReference type="Pfam" id="PF00109">
    <property type="entry name" value="ketoacyl-synt"/>
    <property type="match status" value="1"/>
</dbReference>
<evidence type="ECO:0000313" key="5">
    <source>
        <dbReference type="EMBL" id="CQR60402.1"/>
    </source>
</evidence>
<evidence type="ECO:0000313" key="6">
    <source>
        <dbReference type="Proteomes" id="UP000035016"/>
    </source>
</evidence>
<comment type="similarity">
    <text evidence="1 3">Belongs to the thiolase-like superfamily. Beta-ketoacyl-ACP synthases family.</text>
</comment>
<protein>
    <submittedName>
        <fullName evidence="5">Polyketide biosynthesis malonyl-ACP decarboxylase PksF</fullName>
    </submittedName>
</protein>
<dbReference type="GO" id="GO:0006633">
    <property type="term" value="P:fatty acid biosynthetic process"/>
    <property type="evidence" value="ECO:0007669"/>
    <property type="project" value="TreeGrafter"/>
</dbReference>
<dbReference type="InterPro" id="IPR016039">
    <property type="entry name" value="Thiolase-like"/>
</dbReference>
<dbReference type="CDD" id="cd00834">
    <property type="entry name" value="KAS_I_II"/>
    <property type="match status" value="1"/>
</dbReference>
<organism evidence="5 6">
    <name type="scientific">Streptomyces leeuwenhoekii</name>
    <dbReference type="NCBI Taxonomy" id="1437453"/>
    <lineage>
        <taxon>Bacteria</taxon>
        <taxon>Bacillati</taxon>
        <taxon>Actinomycetota</taxon>
        <taxon>Actinomycetes</taxon>
        <taxon>Kitasatosporales</taxon>
        <taxon>Streptomycetaceae</taxon>
        <taxon>Streptomyces</taxon>
    </lineage>
</organism>
<evidence type="ECO:0000259" key="4">
    <source>
        <dbReference type="PROSITE" id="PS52004"/>
    </source>
</evidence>
<accession>A0A0F7VSB7</accession>
<dbReference type="InterPro" id="IPR014031">
    <property type="entry name" value="Ketoacyl_synth_C"/>
</dbReference>
<dbReference type="PANTHER" id="PTHR11712:SF336">
    <property type="entry name" value="3-OXOACYL-[ACYL-CARRIER-PROTEIN] SYNTHASE, MITOCHONDRIAL"/>
    <property type="match status" value="1"/>
</dbReference>
<dbReference type="KEGG" id="sle:sle_09390"/>